<comment type="caution">
    <text evidence="1">The sequence shown here is derived from an EMBL/GenBank/DDBJ whole genome shotgun (WGS) entry which is preliminary data.</text>
</comment>
<proteinExistence type="predicted"/>
<dbReference type="AlphaFoldDB" id="A0ABD6AWD2"/>
<protein>
    <recommendedName>
        <fullName evidence="3">Transcriptional regulator</fullName>
    </recommendedName>
</protein>
<evidence type="ECO:0000313" key="1">
    <source>
        <dbReference type="EMBL" id="MFD1514056.1"/>
    </source>
</evidence>
<dbReference type="EMBL" id="JBHUDC010000005">
    <property type="protein sequence ID" value="MFD1514056.1"/>
    <property type="molecule type" value="Genomic_DNA"/>
</dbReference>
<accession>A0ABD6AWD2</accession>
<sequence length="110" mass="12400">MSQTTPAISLETTFEILSDDHRRQILQDVAEETTPAHPEITLDTLLSGRETTGSATDLELEFQHVQLPKLADEELIGWNRSRGVVYRGQAFDDVAPMLTLLEEHEEELPN</sequence>
<evidence type="ECO:0008006" key="3">
    <source>
        <dbReference type="Google" id="ProtNLM"/>
    </source>
</evidence>
<name>A0ABD6AWD2_9EURY</name>
<keyword evidence="2" id="KW-1185">Reference proteome</keyword>
<organism evidence="1 2">
    <name type="scientific">Halomarina rubra</name>
    <dbReference type="NCBI Taxonomy" id="2071873"/>
    <lineage>
        <taxon>Archaea</taxon>
        <taxon>Methanobacteriati</taxon>
        <taxon>Methanobacteriota</taxon>
        <taxon>Stenosarchaea group</taxon>
        <taxon>Halobacteria</taxon>
        <taxon>Halobacteriales</taxon>
        <taxon>Natronomonadaceae</taxon>
        <taxon>Halomarina</taxon>
    </lineage>
</organism>
<dbReference type="Proteomes" id="UP001597187">
    <property type="component" value="Unassembled WGS sequence"/>
</dbReference>
<dbReference type="RefSeq" id="WP_250874010.1">
    <property type="nucleotide sequence ID" value="NZ_JALXFV010000005.1"/>
</dbReference>
<reference evidence="1 2" key="1">
    <citation type="journal article" date="2019" name="Int. J. Syst. Evol. Microbiol.">
        <title>The Global Catalogue of Microorganisms (GCM) 10K type strain sequencing project: providing services to taxonomists for standard genome sequencing and annotation.</title>
        <authorList>
            <consortium name="The Broad Institute Genomics Platform"/>
            <consortium name="The Broad Institute Genome Sequencing Center for Infectious Disease"/>
            <person name="Wu L."/>
            <person name="Ma J."/>
        </authorList>
    </citation>
    <scope>NUCLEOTIDE SEQUENCE [LARGE SCALE GENOMIC DNA]</scope>
    <source>
        <strain evidence="1 2">CGMCC 1.12563</strain>
    </source>
</reference>
<gene>
    <name evidence="1" type="ORF">ACFSBT_12270</name>
</gene>
<evidence type="ECO:0000313" key="2">
    <source>
        <dbReference type="Proteomes" id="UP001597187"/>
    </source>
</evidence>